<reference evidence="12 13" key="1">
    <citation type="submission" date="2016-03" db="EMBL/GenBank/DDBJ databases">
        <title>Whole genome sequencing of Grifola frondosa 9006-11.</title>
        <authorList>
            <person name="Min B."/>
            <person name="Park H."/>
            <person name="Kim J.-G."/>
            <person name="Cho H."/>
            <person name="Oh Y.-L."/>
            <person name="Kong W.-S."/>
            <person name="Choi I.-G."/>
        </authorList>
    </citation>
    <scope>NUCLEOTIDE SEQUENCE [LARGE SCALE GENOMIC DNA]</scope>
    <source>
        <strain evidence="12 13">9006-11</strain>
    </source>
</reference>
<evidence type="ECO:0000256" key="7">
    <source>
        <dbReference type="ARBA" id="ARBA00047899"/>
    </source>
</evidence>
<dbReference type="GO" id="GO:0005524">
    <property type="term" value="F:ATP binding"/>
    <property type="evidence" value="ECO:0007669"/>
    <property type="project" value="UniProtKB-UniRule"/>
</dbReference>
<keyword evidence="6 9" id="KW-0067">ATP-binding</keyword>
<evidence type="ECO:0000256" key="2">
    <source>
        <dbReference type="ARBA" id="ARBA00022527"/>
    </source>
</evidence>
<evidence type="ECO:0000256" key="10">
    <source>
        <dbReference type="SAM" id="MobiDB-lite"/>
    </source>
</evidence>
<evidence type="ECO:0000256" key="1">
    <source>
        <dbReference type="ARBA" id="ARBA00012513"/>
    </source>
</evidence>
<dbReference type="InterPro" id="IPR011009">
    <property type="entry name" value="Kinase-like_dom_sf"/>
</dbReference>
<sequence length="209" mass="23288">MGQGAFRAENMAEGYFKAFFKEEYRIGMGANGSVFLCQHVLDGNDLGHFAVKKIAVGQSHSYLLDTLREVRLLEKLHHRNIVTYHHAWLETCQFSSFGPKIPTLHVLMQWAEGGSLDDLIDARLGRRAPQIPHLHTSASPLGAGSVPSPQPPETTPTATPYSRSARIRAFRTLQHAPPADRERLRREMGLDGEGARVGRRHPIGKLYTS</sequence>
<name>A0A1C7MMG8_GRIFR</name>
<keyword evidence="3" id="KW-0808">Transferase</keyword>
<feature type="region of interest" description="Disordered" evidence="10">
    <location>
        <begin position="133"/>
        <end position="209"/>
    </location>
</feature>
<dbReference type="InterPro" id="IPR050339">
    <property type="entry name" value="CC_SR_Kinase"/>
</dbReference>
<keyword evidence="2" id="KW-0723">Serine/threonine-protein kinase</keyword>
<dbReference type="SUPFAM" id="SSF56112">
    <property type="entry name" value="Protein kinase-like (PK-like)"/>
    <property type="match status" value="1"/>
</dbReference>
<dbReference type="InterPro" id="IPR017441">
    <property type="entry name" value="Protein_kinase_ATP_BS"/>
</dbReference>
<evidence type="ECO:0000259" key="11">
    <source>
        <dbReference type="PROSITE" id="PS50011"/>
    </source>
</evidence>
<dbReference type="OMA" id="RIGMGAN"/>
<dbReference type="Pfam" id="PF00069">
    <property type="entry name" value="Pkinase"/>
    <property type="match status" value="1"/>
</dbReference>
<dbReference type="SMART" id="SM00220">
    <property type="entry name" value="S_TKc"/>
    <property type="match status" value="1"/>
</dbReference>
<accession>A0A1C7MMG8</accession>
<dbReference type="GO" id="GO:0005634">
    <property type="term" value="C:nucleus"/>
    <property type="evidence" value="ECO:0007669"/>
    <property type="project" value="TreeGrafter"/>
</dbReference>
<dbReference type="PANTHER" id="PTHR11042:SF138">
    <property type="entry name" value="SERINE_THREONINE-PROTEIN KINASE IKS1-RELATED"/>
    <property type="match status" value="1"/>
</dbReference>
<dbReference type="PROSITE" id="PS50011">
    <property type="entry name" value="PROTEIN_KINASE_DOM"/>
    <property type="match status" value="1"/>
</dbReference>
<dbReference type="Proteomes" id="UP000092993">
    <property type="component" value="Unassembled WGS sequence"/>
</dbReference>
<dbReference type="OrthoDB" id="1405469at2759"/>
<feature type="binding site" evidence="9">
    <location>
        <position position="53"/>
    </location>
    <ligand>
        <name>ATP</name>
        <dbReference type="ChEBI" id="CHEBI:30616"/>
    </ligand>
</feature>
<keyword evidence="13" id="KW-1185">Reference proteome</keyword>
<organism evidence="12 13">
    <name type="scientific">Grifola frondosa</name>
    <name type="common">Maitake</name>
    <name type="synonym">Polyporus frondosus</name>
    <dbReference type="NCBI Taxonomy" id="5627"/>
    <lineage>
        <taxon>Eukaryota</taxon>
        <taxon>Fungi</taxon>
        <taxon>Dikarya</taxon>
        <taxon>Basidiomycota</taxon>
        <taxon>Agaricomycotina</taxon>
        <taxon>Agaricomycetes</taxon>
        <taxon>Polyporales</taxon>
        <taxon>Grifolaceae</taxon>
        <taxon>Grifola</taxon>
    </lineage>
</organism>
<dbReference type="STRING" id="5627.A0A1C7MMG8"/>
<feature type="compositionally biased region" description="Basic and acidic residues" evidence="10">
    <location>
        <begin position="178"/>
        <end position="196"/>
    </location>
</feature>
<dbReference type="FunFam" id="3.30.200.20:FF:000306">
    <property type="entry name" value="IKS protein kinase"/>
    <property type="match status" value="1"/>
</dbReference>
<feature type="domain" description="Protein kinase" evidence="11">
    <location>
        <begin position="20"/>
        <end position="209"/>
    </location>
</feature>
<evidence type="ECO:0000256" key="3">
    <source>
        <dbReference type="ARBA" id="ARBA00022679"/>
    </source>
</evidence>
<dbReference type="PROSITE" id="PS00107">
    <property type="entry name" value="PROTEIN_KINASE_ATP"/>
    <property type="match status" value="1"/>
</dbReference>
<keyword evidence="4 9" id="KW-0547">Nucleotide-binding</keyword>
<proteinExistence type="predicted"/>
<dbReference type="GO" id="GO:0004674">
    <property type="term" value="F:protein serine/threonine kinase activity"/>
    <property type="evidence" value="ECO:0007669"/>
    <property type="project" value="UniProtKB-KW"/>
</dbReference>
<evidence type="ECO:0000313" key="13">
    <source>
        <dbReference type="Proteomes" id="UP000092993"/>
    </source>
</evidence>
<gene>
    <name evidence="12" type="primary">iksA_1</name>
    <name evidence="12" type="ORF">A0H81_02324</name>
</gene>
<dbReference type="EMBL" id="LUGG01000002">
    <property type="protein sequence ID" value="OBZ78055.1"/>
    <property type="molecule type" value="Genomic_DNA"/>
</dbReference>
<protein>
    <recommendedName>
        <fullName evidence="1">non-specific serine/threonine protein kinase</fullName>
        <ecNumber evidence="1">2.7.11.1</ecNumber>
    </recommendedName>
</protein>
<evidence type="ECO:0000256" key="5">
    <source>
        <dbReference type="ARBA" id="ARBA00022777"/>
    </source>
</evidence>
<dbReference type="Gene3D" id="3.30.200.20">
    <property type="entry name" value="Phosphorylase Kinase, domain 1"/>
    <property type="match status" value="1"/>
</dbReference>
<evidence type="ECO:0000256" key="4">
    <source>
        <dbReference type="ARBA" id="ARBA00022741"/>
    </source>
</evidence>
<evidence type="ECO:0000256" key="8">
    <source>
        <dbReference type="ARBA" id="ARBA00048679"/>
    </source>
</evidence>
<comment type="catalytic activity">
    <reaction evidence="8">
        <text>L-seryl-[protein] + ATP = O-phospho-L-seryl-[protein] + ADP + H(+)</text>
        <dbReference type="Rhea" id="RHEA:17989"/>
        <dbReference type="Rhea" id="RHEA-COMP:9863"/>
        <dbReference type="Rhea" id="RHEA-COMP:11604"/>
        <dbReference type="ChEBI" id="CHEBI:15378"/>
        <dbReference type="ChEBI" id="CHEBI:29999"/>
        <dbReference type="ChEBI" id="CHEBI:30616"/>
        <dbReference type="ChEBI" id="CHEBI:83421"/>
        <dbReference type="ChEBI" id="CHEBI:456216"/>
        <dbReference type="EC" id="2.7.11.1"/>
    </reaction>
</comment>
<evidence type="ECO:0000313" key="12">
    <source>
        <dbReference type="EMBL" id="OBZ78055.1"/>
    </source>
</evidence>
<dbReference type="AlphaFoldDB" id="A0A1C7MMG8"/>
<comment type="caution">
    <text evidence="12">The sequence shown here is derived from an EMBL/GenBank/DDBJ whole genome shotgun (WGS) entry which is preliminary data.</text>
</comment>
<dbReference type="GO" id="GO:0005737">
    <property type="term" value="C:cytoplasm"/>
    <property type="evidence" value="ECO:0007669"/>
    <property type="project" value="TreeGrafter"/>
</dbReference>
<evidence type="ECO:0000256" key="6">
    <source>
        <dbReference type="ARBA" id="ARBA00022840"/>
    </source>
</evidence>
<evidence type="ECO:0000256" key="9">
    <source>
        <dbReference type="PROSITE-ProRule" id="PRU10141"/>
    </source>
</evidence>
<comment type="catalytic activity">
    <reaction evidence="7">
        <text>L-threonyl-[protein] + ATP = O-phospho-L-threonyl-[protein] + ADP + H(+)</text>
        <dbReference type="Rhea" id="RHEA:46608"/>
        <dbReference type="Rhea" id="RHEA-COMP:11060"/>
        <dbReference type="Rhea" id="RHEA-COMP:11605"/>
        <dbReference type="ChEBI" id="CHEBI:15378"/>
        <dbReference type="ChEBI" id="CHEBI:30013"/>
        <dbReference type="ChEBI" id="CHEBI:30616"/>
        <dbReference type="ChEBI" id="CHEBI:61977"/>
        <dbReference type="ChEBI" id="CHEBI:456216"/>
        <dbReference type="EC" id="2.7.11.1"/>
    </reaction>
</comment>
<dbReference type="PANTHER" id="PTHR11042">
    <property type="entry name" value="EUKARYOTIC TRANSLATION INITIATION FACTOR 2-ALPHA KINASE EIF2-ALPHA KINASE -RELATED"/>
    <property type="match status" value="1"/>
</dbReference>
<dbReference type="EC" id="2.7.11.1" evidence="1"/>
<keyword evidence="5 12" id="KW-0418">Kinase</keyword>
<dbReference type="InterPro" id="IPR000719">
    <property type="entry name" value="Prot_kinase_dom"/>
</dbReference>